<dbReference type="InterPro" id="IPR021361">
    <property type="entry name" value="Tad2-like_dom"/>
</dbReference>
<evidence type="ECO:0000313" key="2">
    <source>
        <dbReference type="EMBL" id="MQN10299.1"/>
    </source>
</evidence>
<accession>A0A6A7VVD7</accession>
<evidence type="ECO:0000259" key="1">
    <source>
        <dbReference type="Pfam" id="PF11195"/>
    </source>
</evidence>
<dbReference type="RefSeq" id="WP_153080457.1">
    <property type="nucleotide sequence ID" value="NZ_VZAU01000087.1"/>
</dbReference>
<dbReference type="AlphaFoldDB" id="A0A6A7VVD7"/>
<comment type="caution">
    <text evidence="2">The sequence shown here is derived from an EMBL/GenBank/DDBJ whole genome shotgun (WGS) entry which is preliminary data.</text>
</comment>
<evidence type="ECO:0000313" key="3">
    <source>
        <dbReference type="Proteomes" id="UP000406735"/>
    </source>
</evidence>
<dbReference type="Pfam" id="PF11195">
    <property type="entry name" value="Tad2-like"/>
    <property type="match status" value="1"/>
</dbReference>
<dbReference type="Proteomes" id="UP000406735">
    <property type="component" value="Unassembled WGS sequence"/>
</dbReference>
<proteinExistence type="predicted"/>
<protein>
    <submittedName>
        <fullName evidence="2">DUF2829 domain-containing protein</fullName>
    </submittedName>
</protein>
<reference evidence="2 3" key="1">
    <citation type="submission" date="2019-09" db="EMBL/GenBank/DDBJ databases">
        <title>Distinct polysaccharide growth profiles of human intestinal Prevotella copri isolates.</title>
        <authorList>
            <person name="Fehlner-Peach H."/>
            <person name="Magnabosco C."/>
            <person name="Raghavan V."/>
            <person name="Scher J.U."/>
            <person name="Tett A."/>
            <person name="Cox L.M."/>
            <person name="Gottsegen C."/>
            <person name="Watters A."/>
            <person name="Wiltshire- Gordon J.D."/>
            <person name="Segata N."/>
            <person name="Bonneau R."/>
            <person name="Littman D.R."/>
        </authorList>
    </citation>
    <scope>NUCLEOTIDE SEQUENCE [LARGE SCALE GENOMIC DNA]</scope>
    <source>
        <strain evidence="3">iK21513</strain>
    </source>
</reference>
<sequence length="162" mass="18118">MKKFIGTKVIMAEPMTMTEAQKVLGREIKPATDDEDGYLVEYDNGYKSWSPKSVFEKAYREVGSVNFGGAINLLKAGLAVRRKGWNGKGLFIVKQVPAHITGDIIPKMQSLPQIAKDILMKRENPHIDYTNQMLIINPDGRADSWVPSSSDVFAEDWEVATD</sequence>
<feature type="domain" description="Thoeris anti-defense 2-like" evidence="1">
    <location>
        <begin position="66"/>
        <end position="159"/>
    </location>
</feature>
<dbReference type="EMBL" id="VZCY01000087">
    <property type="protein sequence ID" value="MQN10299.1"/>
    <property type="molecule type" value="Genomic_DNA"/>
</dbReference>
<name>A0A6A7VVD7_9BACT</name>
<organism evidence="2 3">
    <name type="scientific">Segatella copri</name>
    <dbReference type="NCBI Taxonomy" id="165179"/>
    <lineage>
        <taxon>Bacteria</taxon>
        <taxon>Pseudomonadati</taxon>
        <taxon>Bacteroidota</taxon>
        <taxon>Bacteroidia</taxon>
        <taxon>Bacteroidales</taxon>
        <taxon>Prevotellaceae</taxon>
        <taxon>Segatella</taxon>
    </lineage>
</organism>
<gene>
    <name evidence="2" type="ORF">F7D97_10315</name>
</gene>